<dbReference type="Pfam" id="PF04542">
    <property type="entry name" value="Sigma70_r2"/>
    <property type="match status" value="1"/>
</dbReference>
<dbReference type="SUPFAM" id="SSF88659">
    <property type="entry name" value="Sigma3 and sigma4 domains of RNA polymerase sigma factors"/>
    <property type="match status" value="1"/>
</dbReference>
<dbReference type="GO" id="GO:0003677">
    <property type="term" value="F:DNA binding"/>
    <property type="evidence" value="ECO:0007669"/>
    <property type="project" value="InterPro"/>
</dbReference>
<feature type="domain" description="RNA polymerase sigma factor 70 region 4 type 2" evidence="2">
    <location>
        <begin position="101"/>
        <end position="145"/>
    </location>
</feature>
<comment type="caution">
    <text evidence="4">The sequence shown here is derived from an EMBL/GenBank/DDBJ whole genome shotgun (WGS) entry which is preliminary data.</text>
</comment>
<protein>
    <submittedName>
        <fullName evidence="4">RNA polymerase sigma factor</fullName>
    </submittedName>
</protein>
<dbReference type="AlphaFoldDB" id="A0A5C5XDR0"/>
<feature type="domain" description="RNA polymerase sigma-70 region 2" evidence="1">
    <location>
        <begin position="8"/>
        <end position="60"/>
    </location>
</feature>
<dbReference type="InterPro" id="IPR014284">
    <property type="entry name" value="RNA_pol_sigma-70_dom"/>
</dbReference>
<accession>A0A5C5XDR0</accession>
<evidence type="ECO:0000313" key="4">
    <source>
        <dbReference type="EMBL" id="TWT60948.1"/>
    </source>
</evidence>
<dbReference type="InterPro" id="IPR013249">
    <property type="entry name" value="RNA_pol_sigma70_r4_t2"/>
</dbReference>
<name>A0A5C5XDR0_9PLAN</name>
<keyword evidence="5" id="KW-1185">Reference proteome</keyword>
<proteinExistence type="predicted"/>
<evidence type="ECO:0000313" key="5">
    <source>
        <dbReference type="Proteomes" id="UP000316095"/>
    </source>
</evidence>
<dbReference type="NCBIfam" id="TIGR02937">
    <property type="entry name" value="sigma70-ECF"/>
    <property type="match status" value="1"/>
</dbReference>
<dbReference type="InterPro" id="IPR013324">
    <property type="entry name" value="RNA_pol_sigma_r3/r4-like"/>
</dbReference>
<evidence type="ECO:0000259" key="3">
    <source>
        <dbReference type="Pfam" id="PF20239"/>
    </source>
</evidence>
<organism evidence="4 5">
    <name type="scientific">Rubinisphaera italica</name>
    <dbReference type="NCBI Taxonomy" id="2527969"/>
    <lineage>
        <taxon>Bacteria</taxon>
        <taxon>Pseudomonadati</taxon>
        <taxon>Planctomycetota</taxon>
        <taxon>Planctomycetia</taxon>
        <taxon>Planctomycetales</taxon>
        <taxon>Planctomycetaceae</taxon>
        <taxon>Rubinisphaera</taxon>
    </lineage>
</organism>
<dbReference type="PANTHER" id="PTHR47756:SF2">
    <property type="entry name" value="BLL6612 PROTEIN"/>
    <property type="match status" value="1"/>
</dbReference>
<dbReference type="InterPro" id="IPR007627">
    <property type="entry name" value="RNA_pol_sigma70_r2"/>
</dbReference>
<dbReference type="PANTHER" id="PTHR47756">
    <property type="entry name" value="BLL6612 PROTEIN-RELATED"/>
    <property type="match status" value="1"/>
</dbReference>
<dbReference type="GO" id="GO:0006352">
    <property type="term" value="P:DNA-templated transcription initiation"/>
    <property type="evidence" value="ECO:0007669"/>
    <property type="project" value="InterPro"/>
</dbReference>
<sequence>MLACRIGVEHTEDVEDAVQSAMMSALEHWTISGLPDNPSAWLFRAAQNNLMGELRQRTRRRRILQEQAADDVGTGDGPDVFLAGELQDELLRMLFVCCDDAIPPESQLVFALKTLCGFDVREIAIRLFASEANVYKRLGRARSRLRELRPKMDGLSQEQLSLRLPAVHKVLYLLFTEGYLSSSAEMALRRELCDEAIRLTNLLAEHPAGQSPETCALLSLMHLHVARMSARQDGTGGLLLLEEQDRDLWNQNGIQEGLKWLAKSAEGDSFSRYHAEAGIAAEHCLAPCFAETRWDKVAECYELLEQRVTSPIHRLNRAVAVAEWKGATEGLAILDGFEPPTWLAGSYLWSAVLADLHRRCGNSTEAERCREVALDSAPTPQVKELLQRRLET</sequence>
<gene>
    <name evidence="4" type="ORF">Pan54_16800</name>
</gene>
<dbReference type="Pfam" id="PF20239">
    <property type="entry name" value="DUF6596"/>
    <property type="match status" value="1"/>
</dbReference>
<dbReference type="Pfam" id="PF08281">
    <property type="entry name" value="Sigma70_r4_2"/>
    <property type="match status" value="1"/>
</dbReference>
<dbReference type="EMBL" id="SJPG01000001">
    <property type="protein sequence ID" value="TWT60948.1"/>
    <property type="molecule type" value="Genomic_DNA"/>
</dbReference>
<dbReference type="Proteomes" id="UP000316095">
    <property type="component" value="Unassembled WGS sequence"/>
</dbReference>
<dbReference type="Gene3D" id="1.10.10.10">
    <property type="entry name" value="Winged helix-like DNA-binding domain superfamily/Winged helix DNA-binding domain"/>
    <property type="match status" value="1"/>
</dbReference>
<dbReference type="InterPro" id="IPR046531">
    <property type="entry name" value="DUF6596"/>
</dbReference>
<dbReference type="SUPFAM" id="SSF88946">
    <property type="entry name" value="Sigma2 domain of RNA polymerase sigma factors"/>
    <property type="match status" value="1"/>
</dbReference>
<dbReference type="InterPro" id="IPR013325">
    <property type="entry name" value="RNA_pol_sigma_r2"/>
</dbReference>
<dbReference type="InterPro" id="IPR036388">
    <property type="entry name" value="WH-like_DNA-bd_sf"/>
</dbReference>
<dbReference type="Gene3D" id="1.10.1740.10">
    <property type="match status" value="1"/>
</dbReference>
<evidence type="ECO:0000259" key="2">
    <source>
        <dbReference type="Pfam" id="PF08281"/>
    </source>
</evidence>
<reference evidence="4 5" key="1">
    <citation type="submission" date="2019-02" db="EMBL/GenBank/DDBJ databases">
        <title>Deep-cultivation of Planctomycetes and their phenomic and genomic characterization uncovers novel biology.</title>
        <authorList>
            <person name="Wiegand S."/>
            <person name="Jogler M."/>
            <person name="Boedeker C."/>
            <person name="Pinto D."/>
            <person name="Vollmers J."/>
            <person name="Rivas-Marin E."/>
            <person name="Kohn T."/>
            <person name="Peeters S.H."/>
            <person name="Heuer A."/>
            <person name="Rast P."/>
            <person name="Oberbeckmann S."/>
            <person name="Bunk B."/>
            <person name="Jeske O."/>
            <person name="Meyerdierks A."/>
            <person name="Storesund J.E."/>
            <person name="Kallscheuer N."/>
            <person name="Luecker S."/>
            <person name="Lage O.M."/>
            <person name="Pohl T."/>
            <person name="Merkel B.J."/>
            <person name="Hornburger P."/>
            <person name="Mueller R.-W."/>
            <person name="Bruemmer F."/>
            <person name="Labrenz M."/>
            <person name="Spormann A.M."/>
            <person name="Op Den Camp H."/>
            <person name="Overmann J."/>
            <person name="Amann R."/>
            <person name="Jetten M.S.M."/>
            <person name="Mascher T."/>
            <person name="Medema M.H."/>
            <person name="Devos D.P."/>
            <person name="Kaster A.-K."/>
            <person name="Ovreas L."/>
            <person name="Rohde M."/>
            <person name="Galperin M.Y."/>
            <person name="Jogler C."/>
        </authorList>
    </citation>
    <scope>NUCLEOTIDE SEQUENCE [LARGE SCALE GENOMIC DNA]</scope>
    <source>
        <strain evidence="4 5">Pan54</strain>
    </source>
</reference>
<dbReference type="GO" id="GO:0016987">
    <property type="term" value="F:sigma factor activity"/>
    <property type="evidence" value="ECO:0007669"/>
    <property type="project" value="InterPro"/>
</dbReference>
<evidence type="ECO:0000259" key="1">
    <source>
        <dbReference type="Pfam" id="PF04542"/>
    </source>
</evidence>
<feature type="domain" description="DUF6596" evidence="3">
    <location>
        <begin position="163"/>
        <end position="265"/>
    </location>
</feature>